<dbReference type="OrthoDB" id="6080404at2759"/>
<dbReference type="GO" id="GO:0005901">
    <property type="term" value="C:caveola"/>
    <property type="evidence" value="ECO:0007669"/>
    <property type="project" value="UniProtKB-SubCell"/>
</dbReference>
<dbReference type="InterPro" id="IPR036013">
    <property type="entry name" value="Band_7/SPFH_dom_sf"/>
</dbReference>
<evidence type="ECO:0000313" key="7">
    <source>
        <dbReference type="Proteomes" id="UP000324897"/>
    </source>
</evidence>
<keyword evidence="7" id="KW-1185">Reference proteome</keyword>
<dbReference type="Gene3D" id="3.30.479.30">
    <property type="entry name" value="Band 7 domain"/>
    <property type="match status" value="1"/>
</dbReference>
<dbReference type="InterPro" id="IPR027705">
    <property type="entry name" value="Flotillin_fam"/>
</dbReference>
<organism evidence="6 7">
    <name type="scientific">Eragrostis curvula</name>
    <name type="common">weeping love grass</name>
    <dbReference type="NCBI Taxonomy" id="38414"/>
    <lineage>
        <taxon>Eukaryota</taxon>
        <taxon>Viridiplantae</taxon>
        <taxon>Streptophyta</taxon>
        <taxon>Embryophyta</taxon>
        <taxon>Tracheophyta</taxon>
        <taxon>Spermatophyta</taxon>
        <taxon>Magnoliopsida</taxon>
        <taxon>Liliopsida</taxon>
        <taxon>Poales</taxon>
        <taxon>Poaceae</taxon>
        <taxon>PACMAD clade</taxon>
        <taxon>Chloridoideae</taxon>
        <taxon>Eragrostideae</taxon>
        <taxon>Eragrostidinae</taxon>
        <taxon>Eragrostis</taxon>
    </lineage>
</organism>
<dbReference type="Pfam" id="PF01145">
    <property type="entry name" value="Band_7"/>
    <property type="match status" value="1"/>
</dbReference>
<feature type="domain" description="Band 7" evidence="5">
    <location>
        <begin position="24"/>
        <end position="160"/>
    </location>
</feature>
<evidence type="ECO:0000256" key="4">
    <source>
        <dbReference type="RuleBase" id="RU366054"/>
    </source>
</evidence>
<protein>
    <recommendedName>
        <fullName evidence="4">Flotillin-like</fullName>
    </recommendedName>
</protein>
<keyword evidence="2 4" id="KW-0472">Membrane</keyword>
<dbReference type="AlphaFoldDB" id="A0A5J9UFY3"/>
<feature type="non-terminal residue" evidence="6">
    <location>
        <position position="1"/>
    </location>
</feature>
<dbReference type="InterPro" id="IPR001107">
    <property type="entry name" value="Band_7"/>
</dbReference>
<dbReference type="Gramene" id="TVU22649">
    <property type="protein sequence ID" value="TVU22649"/>
    <property type="gene ID" value="EJB05_32363"/>
</dbReference>
<keyword evidence="3" id="KW-0449">Lipoprotein</keyword>
<evidence type="ECO:0000259" key="5">
    <source>
        <dbReference type="Pfam" id="PF01145"/>
    </source>
</evidence>
<comment type="caution">
    <text evidence="6">The sequence shown here is derived from an EMBL/GenBank/DDBJ whole genome shotgun (WGS) entry which is preliminary data.</text>
</comment>
<gene>
    <name evidence="6" type="ORF">EJB05_32363</name>
</gene>
<accession>A0A5J9UFY3</accession>
<dbReference type="PANTHER" id="PTHR13806">
    <property type="entry name" value="FLOTILLIN-RELATED"/>
    <property type="match status" value="1"/>
</dbReference>
<proteinExistence type="inferred from homology"/>
<evidence type="ECO:0000256" key="2">
    <source>
        <dbReference type="ARBA" id="ARBA00023136"/>
    </source>
</evidence>
<evidence type="ECO:0000256" key="3">
    <source>
        <dbReference type="ARBA" id="ARBA00023288"/>
    </source>
</evidence>
<dbReference type="SUPFAM" id="SSF117892">
    <property type="entry name" value="Band 7/SPFH domain"/>
    <property type="match status" value="1"/>
</dbReference>
<dbReference type="PANTHER" id="PTHR13806:SF23">
    <property type="entry name" value="FLOTILLIN-LIKE PROTEIN 2"/>
    <property type="match status" value="1"/>
</dbReference>
<evidence type="ECO:0000313" key="6">
    <source>
        <dbReference type="EMBL" id="TVU22649.1"/>
    </source>
</evidence>
<name>A0A5J9UFY3_9POAL</name>
<sequence>MATFRVAGASTEYLAITGWGVDDVKLAKKAWVWLGQRCTTLDAAPASYELEAHAATSDKFAVVLRAVCTVGPKIDDKKQLGEEDPLLLLDAKLLPAARRSARKLVEGVVEGRVRALAAGMTAEEISAKGAAGFAKEALESAQPDLGKYGLRVYGATVERLAGPAAMGLSVHVGHSSTTVSSWSSKVSVATKKAGSCVYKQKKTKVTKMTKVTILEDEASARQKAAGVQCMMAGVQSNMAGVQSKMAGVQIKMAGV</sequence>
<comment type="subcellular location">
    <subcellularLocation>
        <location evidence="4">Cell membrane</location>
        <topology evidence="4">Lipid-anchor</topology>
    </subcellularLocation>
    <subcellularLocation>
        <location evidence="4">Membrane</location>
        <location evidence="4">Caveola</location>
    </subcellularLocation>
</comment>
<reference evidence="6 7" key="1">
    <citation type="journal article" date="2019" name="Sci. Rep.">
        <title>A high-quality genome of Eragrostis curvula grass provides insights into Poaceae evolution and supports new strategies to enhance forage quality.</title>
        <authorList>
            <person name="Carballo J."/>
            <person name="Santos B.A.C.M."/>
            <person name="Zappacosta D."/>
            <person name="Garbus I."/>
            <person name="Selva J.P."/>
            <person name="Gallo C.A."/>
            <person name="Diaz A."/>
            <person name="Albertini E."/>
            <person name="Caccamo M."/>
            <person name="Echenique V."/>
        </authorList>
    </citation>
    <scope>NUCLEOTIDE SEQUENCE [LARGE SCALE GENOMIC DNA]</scope>
    <source>
        <strain evidence="7">cv. Victoria</strain>
        <tissue evidence="6">Leaf</tissue>
    </source>
</reference>
<dbReference type="EMBL" id="RWGY01000026">
    <property type="protein sequence ID" value="TVU22649.1"/>
    <property type="molecule type" value="Genomic_DNA"/>
</dbReference>
<keyword evidence="4" id="KW-1003">Cell membrane</keyword>
<comment type="similarity">
    <text evidence="1 4">Belongs to the band 7/mec-2 family. Flotillin subfamily.</text>
</comment>
<evidence type="ECO:0000256" key="1">
    <source>
        <dbReference type="ARBA" id="ARBA00007161"/>
    </source>
</evidence>
<dbReference type="Proteomes" id="UP000324897">
    <property type="component" value="Unassembled WGS sequence"/>
</dbReference>